<proteinExistence type="predicted"/>
<reference evidence="1 2" key="1">
    <citation type="submission" date="2018-01" db="EMBL/GenBank/DDBJ databases">
        <title>Halomonas endophytica sp. nov., isolated from storage liquid in the stems of Populus euphratica.</title>
        <authorList>
            <person name="Chen C."/>
        </authorList>
    </citation>
    <scope>NUCLEOTIDE SEQUENCE [LARGE SCALE GENOMIC DNA]</scope>
    <source>
        <strain evidence="1 2">BZ-SZ-XJ27</strain>
    </source>
</reference>
<gene>
    <name evidence="1" type="ORF">C1H70_16250</name>
</gene>
<dbReference type="InterPro" id="IPR024079">
    <property type="entry name" value="MetalloPept_cat_dom_sf"/>
</dbReference>
<dbReference type="SUPFAM" id="SSF55486">
    <property type="entry name" value="Metalloproteases ('zincins'), catalytic domain"/>
    <property type="match status" value="1"/>
</dbReference>
<protein>
    <recommendedName>
        <fullName evidence="3">Lysine-specific metallo-endopeptidase domain-containing protein</fullName>
    </recommendedName>
</protein>
<evidence type="ECO:0008006" key="3">
    <source>
        <dbReference type="Google" id="ProtNLM"/>
    </source>
</evidence>
<organism evidence="1 2">
    <name type="scientific">Halomonas urumqiensis</name>
    <dbReference type="NCBI Taxonomy" id="1684789"/>
    <lineage>
        <taxon>Bacteria</taxon>
        <taxon>Pseudomonadati</taxon>
        <taxon>Pseudomonadota</taxon>
        <taxon>Gammaproteobacteria</taxon>
        <taxon>Oceanospirillales</taxon>
        <taxon>Halomonadaceae</taxon>
        <taxon>Halomonas</taxon>
    </lineage>
</organism>
<evidence type="ECO:0000313" key="2">
    <source>
        <dbReference type="Proteomes" id="UP000235547"/>
    </source>
</evidence>
<keyword evidence="2" id="KW-1185">Reference proteome</keyword>
<dbReference type="GO" id="GO:0008237">
    <property type="term" value="F:metallopeptidase activity"/>
    <property type="evidence" value="ECO:0007669"/>
    <property type="project" value="InterPro"/>
</dbReference>
<dbReference type="Proteomes" id="UP000235547">
    <property type="component" value="Unassembled WGS sequence"/>
</dbReference>
<name>A0A2N7UD08_9GAMM</name>
<sequence>MSTALHDDVEASVNRIRSCQANQHGIPDNAGDIIRGADGHAESYLHGATVLSTLAGFSLSQDIDVSQNRVYQAYEDRFGPPPAVRGGFRDRFDRSRHADEDAAKASELGSLSDRLSRMAGHLSNGINYRCRNACRDDWVLWTQVGRNHRRINMCPDFFTSGYSESQQAIGIIHELGHNRLRLDHHNANTSAQRVGNPECYASFVADIFGVNSWDSQCPPR</sequence>
<dbReference type="Gene3D" id="3.40.390.10">
    <property type="entry name" value="Collagenase (Catalytic Domain)"/>
    <property type="match status" value="1"/>
</dbReference>
<comment type="caution">
    <text evidence="1">The sequence shown here is derived from an EMBL/GenBank/DDBJ whole genome shotgun (WGS) entry which is preliminary data.</text>
</comment>
<dbReference type="EMBL" id="PNRG01000033">
    <property type="protein sequence ID" value="PMR78310.1"/>
    <property type="molecule type" value="Genomic_DNA"/>
</dbReference>
<evidence type="ECO:0000313" key="1">
    <source>
        <dbReference type="EMBL" id="PMR78310.1"/>
    </source>
</evidence>
<dbReference type="AlphaFoldDB" id="A0A2N7UD08"/>
<accession>A0A2N7UD08</accession>